<dbReference type="Proteomes" id="UP000180194">
    <property type="component" value="Unassembled WGS sequence"/>
</dbReference>
<sequence length="56" mass="5903">MGLVIIFGLVALLSGFGTISAIKNKNLLGVLFGAGSFLVFGWFSIMTFINSGYPAM</sequence>
<reference evidence="2 3" key="1">
    <citation type="submission" date="2016-07" db="EMBL/GenBank/DDBJ databases">
        <title>Bacillus oceanisediminis whole genome.</title>
        <authorList>
            <person name="Pal Y."/>
            <person name="Verma A."/>
            <person name="Mual P."/>
            <person name="Srinivasan K."/>
        </authorList>
    </citation>
    <scope>NUCLEOTIDE SEQUENCE [LARGE SCALE GENOMIC DNA]</scope>
    <source>
        <strain evidence="2 3">Bhandara28</strain>
    </source>
</reference>
<proteinExistence type="predicted"/>
<dbReference type="EMBL" id="MBRJ01000039">
    <property type="protein sequence ID" value="OHX45060.1"/>
    <property type="molecule type" value="Genomic_DNA"/>
</dbReference>
<protein>
    <submittedName>
        <fullName evidence="2">DUF2759 domain-containing protein</fullName>
    </submittedName>
</protein>
<keyword evidence="1" id="KW-0812">Transmembrane</keyword>
<dbReference type="RefSeq" id="WP_009335634.1">
    <property type="nucleotide sequence ID" value="NZ_JAMAWK010000009.1"/>
</dbReference>
<evidence type="ECO:0000313" key="2">
    <source>
        <dbReference type="EMBL" id="OHX45060.1"/>
    </source>
</evidence>
<dbReference type="Pfam" id="PF10958">
    <property type="entry name" value="DUF2759"/>
    <property type="match status" value="1"/>
</dbReference>
<organism evidence="2 3">
    <name type="scientific">Cytobacillus oceanisediminis</name>
    <dbReference type="NCBI Taxonomy" id="665099"/>
    <lineage>
        <taxon>Bacteria</taxon>
        <taxon>Bacillati</taxon>
        <taxon>Bacillota</taxon>
        <taxon>Bacilli</taxon>
        <taxon>Bacillales</taxon>
        <taxon>Bacillaceae</taxon>
        <taxon>Cytobacillus</taxon>
    </lineage>
</organism>
<keyword evidence="3" id="KW-1185">Reference proteome</keyword>
<keyword evidence="1" id="KW-0472">Membrane</keyword>
<name>A0ABX3CNL8_9BACI</name>
<keyword evidence="1" id="KW-1133">Transmembrane helix</keyword>
<evidence type="ECO:0000313" key="3">
    <source>
        <dbReference type="Proteomes" id="UP000180194"/>
    </source>
</evidence>
<accession>A0ABX3CNL8</accession>
<evidence type="ECO:0000256" key="1">
    <source>
        <dbReference type="SAM" id="Phobius"/>
    </source>
</evidence>
<dbReference type="InterPro" id="IPR024490">
    <property type="entry name" value="DUF2759"/>
</dbReference>
<gene>
    <name evidence="2" type="ORF">BBV17_24370</name>
</gene>
<comment type="caution">
    <text evidence="2">The sequence shown here is derived from an EMBL/GenBank/DDBJ whole genome shotgun (WGS) entry which is preliminary data.</text>
</comment>
<feature type="transmembrane region" description="Helical" evidence="1">
    <location>
        <begin position="31"/>
        <end position="53"/>
    </location>
</feature>